<protein>
    <submittedName>
        <fullName evidence="3">Uncharacterized protein</fullName>
    </submittedName>
</protein>
<reference evidence="3 4" key="2">
    <citation type="journal article" date="2013" name="PLoS Genet.">
        <title>Comparative genome structure, secondary metabolite, and effector coding capacity across Cochliobolus pathogens.</title>
        <authorList>
            <person name="Condon B.J."/>
            <person name="Leng Y."/>
            <person name="Wu D."/>
            <person name="Bushley K.E."/>
            <person name="Ohm R.A."/>
            <person name="Otillar R."/>
            <person name="Martin J."/>
            <person name="Schackwitz W."/>
            <person name="Grimwood J."/>
            <person name="MohdZainudin N."/>
            <person name="Xue C."/>
            <person name="Wang R."/>
            <person name="Manning V.A."/>
            <person name="Dhillon B."/>
            <person name="Tu Z.J."/>
            <person name="Steffenson B.J."/>
            <person name="Salamov A."/>
            <person name="Sun H."/>
            <person name="Lowry S."/>
            <person name="LaButti K."/>
            <person name="Han J."/>
            <person name="Copeland A."/>
            <person name="Lindquist E."/>
            <person name="Barry K."/>
            <person name="Schmutz J."/>
            <person name="Baker S.E."/>
            <person name="Ciuffetti L.M."/>
            <person name="Grigoriev I.V."/>
            <person name="Zhong S."/>
            <person name="Turgeon B.G."/>
        </authorList>
    </citation>
    <scope>NUCLEOTIDE SEQUENCE [LARGE SCALE GENOMIC DNA]</scope>
    <source>
        <strain evidence="4">28A</strain>
    </source>
</reference>
<dbReference type="GeneID" id="19404032"/>
<feature type="region of interest" description="Disordered" evidence="2">
    <location>
        <begin position="264"/>
        <end position="294"/>
    </location>
</feature>
<keyword evidence="1" id="KW-0175">Coiled coil</keyword>
<gene>
    <name evidence="3" type="ORF">SETTUDRAFT_35551</name>
</gene>
<evidence type="ECO:0000313" key="3">
    <source>
        <dbReference type="EMBL" id="EOA81730.1"/>
    </source>
</evidence>
<dbReference type="RefSeq" id="XP_008030705.1">
    <property type="nucleotide sequence ID" value="XM_008032514.1"/>
</dbReference>
<feature type="compositionally biased region" description="Basic and acidic residues" evidence="2">
    <location>
        <begin position="284"/>
        <end position="294"/>
    </location>
</feature>
<evidence type="ECO:0000256" key="2">
    <source>
        <dbReference type="SAM" id="MobiDB-lite"/>
    </source>
</evidence>
<feature type="compositionally biased region" description="Low complexity" evidence="2">
    <location>
        <begin position="352"/>
        <end position="363"/>
    </location>
</feature>
<sequence>MQSINDARASGIASKPVIKKVKVVNRGSEIKMMSASAEAARKSAMVARKALDSSSGLKQIPQKASEATLQHFKGAIEKQAPKKAHKASIAVNHNTASNPHSMHLDMKKPRIGQRDELDPIPKKHNLMNTKRNTLAKENEHRKALFLEKGSGHNISPRRQAALRKQPTSSQDATFQRIKDTAIKTLEQRCRLVQLALEGLMPLLKNNEAIETAVAVLEQQIDHYRVDMENLKLLGCGSQMSHAKGTYYQVLLALASWGLDVRKTSETSGPGIRTNGTDSVKARNQAREKVAHPRMKASELDAGLDDEVSFSLCARASPATDRRKPFGPSPDMVSGPVPTGLGTRLSLSPYPNSFSVPSRSSKSSILKTQRPSTTSIAHLPPPRSMSIVDTTKNNKPYTVNGFKAARTSRNAIATEKSEDTKLGFFHRKNDNVAAGGGGAKPRLHVNSHGDLKLRKRAVEIDQGKKRKREIIHESANKRVELEGRLSAPFRARRVGTMKDPMNMDTCAELSCVGLGFAN</sequence>
<evidence type="ECO:0000313" key="4">
    <source>
        <dbReference type="Proteomes" id="UP000016935"/>
    </source>
</evidence>
<dbReference type="EMBL" id="KB908866">
    <property type="protein sequence ID" value="EOA81730.1"/>
    <property type="molecule type" value="Genomic_DNA"/>
</dbReference>
<feature type="compositionally biased region" description="Polar residues" evidence="2">
    <location>
        <begin position="364"/>
        <end position="375"/>
    </location>
</feature>
<feature type="coiled-coil region" evidence="1">
    <location>
        <begin position="206"/>
        <end position="233"/>
    </location>
</feature>
<name>R0I877_EXST2</name>
<accession>R0I877</accession>
<evidence type="ECO:0000256" key="1">
    <source>
        <dbReference type="SAM" id="Coils"/>
    </source>
</evidence>
<dbReference type="AlphaFoldDB" id="R0I877"/>
<feature type="region of interest" description="Disordered" evidence="2">
    <location>
        <begin position="352"/>
        <end position="391"/>
    </location>
</feature>
<keyword evidence="4" id="KW-1185">Reference proteome</keyword>
<proteinExistence type="predicted"/>
<dbReference type="OrthoDB" id="3694161at2759"/>
<dbReference type="Proteomes" id="UP000016935">
    <property type="component" value="Unassembled WGS sequence"/>
</dbReference>
<reference evidence="3 4" key="1">
    <citation type="journal article" date="2012" name="PLoS Pathog.">
        <title>Diverse lifestyles and strategies of plant pathogenesis encoded in the genomes of eighteen Dothideomycetes fungi.</title>
        <authorList>
            <person name="Ohm R.A."/>
            <person name="Feau N."/>
            <person name="Henrissat B."/>
            <person name="Schoch C.L."/>
            <person name="Horwitz B.A."/>
            <person name="Barry K.W."/>
            <person name="Condon B.J."/>
            <person name="Copeland A.C."/>
            <person name="Dhillon B."/>
            <person name="Glaser F."/>
            <person name="Hesse C.N."/>
            <person name="Kosti I."/>
            <person name="LaButti K."/>
            <person name="Lindquist E.A."/>
            <person name="Lucas S."/>
            <person name="Salamov A.A."/>
            <person name="Bradshaw R.E."/>
            <person name="Ciuffetti L."/>
            <person name="Hamelin R.C."/>
            <person name="Kema G.H.J."/>
            <person name="Lawrence C."/>
            <person name="Scott J.A."/>
            <person name="Spatafora J.W."/>
            <person name="Turgeon B.G."/>
            <person name="de Wit P.J.G.M."/>
            <person name="Zhong S."/>
            <person name="Goodwin S.B."/>
            <person name="Grigoriev I.V."/>
        </authorList>
    </citation>
    <scope>NUCLEOTIDE SEQUENCE [LARGE SCALE GENOMIC DNA]</scope>
    <source>
        <strain evidence="4">28A</strain>
    </source>
</reference>
<organism evidence="3 4">
    <name type="scientific">Exserohilum turcicum (strain 28A)</name>
    <name type="common">Northern leaf blight fungus</name>
    <name type="synonym">Setosphaeria turcica</name>
    <dbReference type="NCBI Taxonomy" id="671987"/>
    <lineage>
        <taxon>Eukaryota</taxon>
        <taxon>Fungi</taxon>
        <taxon>Dikarya</taxon>
        <taxon>Ascomycota</taxon>
        <taxon>Pezizomycotina</taxon>
        <taxon>Dothideomycetes</taxon>
        <taxon>Pleosporomycetidae</taxon>
        <taxon>Pleosporales</taxon>
        <taxon>Pleosporineae</taxon>
        <taxon>Pleosporaceae</taxon>
        <taxon>Exserohilum</taxon>
    </lineage>
</organism>
<dbReference type="HOGENOM" id="CLU_526938_0_0_1"/>